<proteinExistence type="predicted"/>
<keyword evidence="2" id="KW-1185">Reference proteome</keyword>
<protein>
    <submittedName>
        <fullName evidence="1">Six-hairpin glycosidase-like protein</fullName>
    </submittedName>
</protein>
<accession>A0ACC0TYI7</accession>
<sequence>MRLLTLFSALGLTSHAFSSPFSCSKDPNEMTLAESDAAVRAYFSKLEPVNKKTLLHDTTGPEAGADVGVVTAVIPDPNHPEFSVYWVRDACFVYHPWLNELTVFGDTSLRGQMDDVVHALTRTQQVISLAGNVFTGGIEEAVFDVKMNKIVDPKARIGSPAADGPPFRVSNLIKYAEWLIKPEQNNGSWVADVLWPVINLDLQWIATHWNQSSWDLWWPPVWGGSYWTASLQYRALRGGARLGRALGRYNNVADYDSQASMILDYLQTFWNHEEEFMTETTITDVSKGRSGYGSAPLTVSVYNFDPSLGCDDDTFQPCSPRALSSLKVVGDHFKAYFPISRNFTDKQPPYYGFFLEDQFLGGHPQFFSSFNSAEQLYDALITWDMIGYIDVTPVSLKFWNQFDDDISVRRYRKGSRGYKVLTDYVRGWANKIVLQLAKGTPEDYVLVECVNKESGEPYGPRGMIRSLAAALGVMDAYKGLIPPNWGHPIITEISGSNAIASWKDAPRISQTNDPSVYYQQGFDFESFRYRYAGN</sequence>
<dbReference type="EMBL" id="JAGFNK010000371">
    <property type="protein sequence ID" value="KAI9451527.1"/>
    <property type="molecule type" value="Genomic_DNA"/>
</dbReference>
<gene>
    <name evidence="1" type="ORF">F5148DRAFT_1290069</name>
</gene>
<reference evidence="1" key="1">
    <citation type="submission" date="2021-03" db="EMBL/GenBank/DDBJ databases">
        <title>Evolutionary priming and transition to the ectomycorrhizal habit in an iconic lineage of mushroom-forming fungi: is preadaptation a requirement?</title>
        <authorList>
            <consortium name="DOE Joint Genome Institute"/>
            <person name="Looney B.P."/>
            <person name="Miyauchi S."/>
            <person name="Morin E."/>
            <person name="Drula E."/>
            <person name="Courty P.E."/>
            <person name="Chicoki N."/>
            <person name="Fauchery L."/>
            <person name="Kohler A."/>
            <person name="Kuo A."/>
            <person name="LaButti K."/>
            <person name="Pangilinan J."/>
            <person name="Lipzen A."/>
            <person name="Riley R."/>
            <person name="Andreopoulos W."/>
            <person name="He G."/>
            <person name="Johnson J."/>
            <person name="Barry K.W."/>
            <person name="Grigoriev I.V."/>
            <person name="Nagy L."/>
            <person name="Hibbett D."/>
            <person name="Henrissat B."/>
            <person name="Matheny P.B."/>
            <person name="Labbe J."/>
            <person name="Martin A.F."/>
        </authorList>
    </citation>
    <scope>NUCLEOTIDE SEQUENCE</scope>
    <source>
        <strain evidence="1">BPL698</strain>
    </source>
</reference>
<dbReference type="Proteomes" id="UP001207468">
    <property type="component" value="Unassembled WGS sequence"/>
</dbReference>
<evidence type="ECO:0000313" key="1">
    <source>
        <dbReference type="EMBL" id="KAI9451527.1"/>
    </source>
</evidence>
<organism evidence="1 2">
    <name type="scientific">Russula earlei</name>
    <dbReference type="NCBI Taxonomy" id="71964"/>
    <lineage>
        <taxon>Eukaryota</taxon>
        <taxon>Fungi</taxon>
        <taxon>Dikarya</taxon>
        <taxon>Basidiomycota</taxon>
        <taxon>Agaricomycotina</taxon>
        <taxon>Agaricomycetes</taxon>
        <taxon>Russulales</taxon>
        <taxon>Russulaceae</taxon>
        <taxon>Russula</taxon>
    </lineage>
</organism>
<comment type="caution">
    <text evidence="1">The sequence shown here is derived from an EMBL/GenBank/DDBJ whole genome shotgun (WGS) entry which is preliminary data.</text>
</comment>
<evidence type="ECO:0000313" key="2">
    <source>
        <dbReference type="Proteomes" id="UP001207468"/>
    </source>
</evidence>
<name>A0ACC0TYI7_9AGAM</name>